<keyword evidence="2" id="KW-1185">Reference proteome</keyword>
<organism evidence="1 2">
    <name type="scientific">Lasiodiplodia mahajangana</name>
    <dbReference type="NCBI Taxonomy" id="1108764"/>
    <lineage>
        <taxon>Eukaryota</taxon>
        <taxon>Fungi</taxon>
        <taxon>Dikarya</taxon>
        <taxon>Ascomycota</taxon>
        <taxon>Pezizomycotina</taxon>
        <taxon>Dothideomycetes</taxon>
        <taxon>Dothideomycetes incertae sedis</taxon>
        <taxon>Botryosphaeriales</taxon>
        <taxon>Botryosphaeriaceae</taxon>
        <taxon>Lasiodiplodia</taxon>
    </lineage>
</organism>
<evidence type="ECO:0000313" key="1">
    <source>
        <dbReference type="EMBL" id="KAJ8130317.1"/>
    </source>
</evidence>
<protein>
    <submittedName>
        <fullName evidence="1">Uncharacterized protein</fullName>
    </submittedName>
</protein>
<proteinExistence type="predicted"/>
<sequence>MASNLRVVDHPHGGFAAGQEPPGEIIVVSDATAMYTRSYSGKEYDGNTLHMINLATLDDEFCVVRDTEAVLRLLNGGAGGL</sequence>
<gene>
    <name evidence="1" type="ORF">O1611_g3314</name>
</gene>
<name>A0ACC2JSS5_9PEZI</name>
<reference evidence="1" key="1">
    <citation type="submission" date="2022-12" db="EMBL/GenBank/DDBJ databases">
        <title>Genome Sequence of Lasiodiplodia mahajangana.</title>
        <authorList>
            <person name="Buettner E."/>
        </authorList>
    </citation>
    <scope>NUCLEOTIDE SEQUENCE</scope>
    <source>
        <strain evidence="1">VT137</strain>
    </source>
</reference>
<dbReference type="Proteomes" id="UP001153332">
    <property type="component" value="Unassembled WGS sequence"/>
</dbReference>
<comment type="caution">
    <text evidence="1">The sequence shown here is derived from an EMBL/GenBank/DDBJ whole genome shotgun (WGS) entry which is preliminary data.</text>
</comment>
<evidence type="ECO:0000313" key="2">
    <source>
        <dbReference type="Proteomes" id="UP001153332"/>
    </source>
</evidence>
<accession>A0ACC2JSS5</accession>
<dbReference type="EMBL" id="JAPUUL010000527">
    <property type="protein sequence ID" value="KAJ8130317.1"/>
    <property type="molecule type" value="Genomic_DNA"/>
</dbReference>